<evidence type="ECO:0000313" key="2">
    <source>
        <dbReference type="EMBL" id="CAG8749657.1"/>
    </source>
</evidence>
<dbReference type="EMBL" id="CAJVQB010011685">
    <property type="protein sequence ID" value="CAG8749657.1"/>
    <property type="molecule type" value="Genomic_DNA"/>
</dbReference>
<feature type="compositionally biased region" description="Polar residues" evidence="1">
    <location>
        <begin position="70"/>
        <end position="82"/>
    </location>
</feature>
<comment type="caution">
    <text evidence="2">The sequence shown here is derived from an EMBL/GenBank/DDBJ whole genome shotgun (WGS) entry which is preliminary data.</text>
</comment>
<evidence type="ECO:0000256" key="1">
    <source>
        <dbReference type="SAM" id="MobiDB-lite"/>
    </source>
</evidence>
<reference evidence="2 3" key="1">
    <citation type="submission" date="2021-06" db="EMBL/GenBank/DDBJ databases">
        <authorList>
            <person name="Kallberg Y."/>
            <person name="Tangrot J."/>
            <person name="Rosling A."/>
        </authorList>
    </citation>
    <scope>NUCLEOTIDE SEQUENCE [LARGE SCALE GENOMIC DNA]</scope>
    <source>
        <strain evidence="2 3">120-4 pot B 10/14</strain>
    </source>
</reference>
<dbReference type="Proteomes" id="UP000789901">
    <property type="component" value="Unassembled WGS sequence"/>
</dbReference>
<feature type="region of interest" description="Disordered" evidence="1">
    <location>
        <begin position="62"/>
        <end position="90"/>
    </location>
</feature>
<evidence type="ECO:0000313" key="3">
    <source>
        <dbReference type="Proteomes" id="UP000789901"/>
    </source>
</evidence>
<proteinExistence type="predicted"/>
<organism evidence="2 3">
    <name type="scientific">Gigaspora margarita</name>
    <dbReference type="NCBI Taxonomy" id="4874"/>
    <lineage>
        <taxon>Eukaryota</taxon>
        <taxon>Fungi</taxon>
        <taxon>Fungi incertae sedis</taxon>
        <taxon>Mucoromycota</taxon>
        <taxon>Glomeromycotina</taxon>
        <taxon>Glomeromycetes</taxon>
        <taxon>Diversisporales</taxon>
        <taxon>Gigasporaceae</taxon>
        <taxon>Gigaspora</taxon>
    </lineage>
</organism>
<protein>
    <submittedName>
        <fullName evidence="2">10861_t:CDS:1</fullName>
    </submittedName>
</protein>
<feature type="non-terminal residue" evidence="2">
    <location>
        <position position="1"/>
    </location>
</feature>
<keyword evidence="3" id="KW-1185">Reference proteome</keyword>
<accession>A0ABN7VBJ1</accession>
<sequence length="106" mass="12235">NYYLKPWRLASLNYYYSNIAEEDWCNAGENINIAEAAHTDANRKRIQMRPIDKATKSIKKFETSKCKKQVPTNKGSSNSNAAIENKRELNNLDSEIAKREKLQNLN</sequence>
<name>A0ABN7VBJ1_GIGMA</name>
<gene>
    <name evidence="2" type="ORF">GMARGA_LOCUS16234</name>
</gene>